<feature type="compositionally biased region" description="Basic and acidic residues" evidence="1">
    <location>
        <begin position="366"/>
        <end position="377"/>
    </location>
</feature>
<proteinExistence type="predicted"/>
<sequence>LYDDEGGMTRDELKAQERKRKREQEENHYRELDKARCSDGRPPLKGFHVSQQNQQIGKWYPPPVVPSDFTGQHAPLEDSVKSMDVNKESVFSFEERGLALGEKPIEHRSVFDYIPKHSKDRLDQAIRFFVDSGKDKSQLADFPSVPKDVALLALKGFMPFGDNPKKQERYRNYLENHAGMLTEDGIPKKILPIPEGLTYDAAMKEMDEFAKAARIFRPISAMMSGRFTSASDAAKNVEVVSFEGGLKTEEQYRKEKEERAKAVPEPEKKQPTQEAEAAAMKMFGALTRTVRPFYPSRLVCKRFNVPNPHPNITASTDAAAGRSQAGSKEALSKEAMEAMLNERMPLAFTSAETSDDPLLKSVIPKPSERASSSDDSKAPTTGITQEIAVSNNAGQEQTMNRQESIDDEVIGPLPPPKAPTAEIPIQTNNKPEPTTEVFRPMFKRASERREQGTTALPNIVSEEKVVQPFKPRSTVSKRRRVSVSESSDEESKRSPDERATSHKEHRSSRLHRSRSSPDSSSRHSHKRSRSRERKHKSSRKRSRSRDRKSKKHKSEKHRSRKHKHHTEEDDYEELWVEKEPVLSYRSNESNDGRRREGRLRAADLW</sequence>
<dbReference type="PANTHER" id="PTHR13384:SF19">
    <property type="entry name" value="G PATCH DOMAIN-CONTAINING PROTEIN 1"/>
    <property type="match status" value="1"/>
</dbReference>
<reference evidence="2 3" key="1">
    <citation type="journal article" date="2018" name="G3 (Bethesda)">
        <title>Phylogenetic and Phylogenomic Definition of Rhizopus Species.</title>
        <authorList>
            <person name="Gryganskyi A.P."/>
            <person name="Golan J."/>
            <person name="Dolatabadi S."/>
            <person name="Mondo S."/>
            <person name="Robb S."/>
            <person name="Idnurm A."/>
            <person name="Muszewska A."/>
            <person name="Steczkiewicz K."/>
            <person name="Masonjones S."/>
            <person name="Liao H.L."/>
            <person name="Gajdeczka M.T."/>
            <person name="Anike F."/>
            <person name="Vuek A."/>
            <person name="Anishchenko I.M."/>
            <person name="Voigt K."/>
            <person name="de Hoog G.S."/>
            <person name="Smith M.E."/>
            <person name="Heitman J."/>
            <person name="Vilgalys R."/>
            <person name="Stajich J.E."/>
        </authorList>
    </citation>
    <scope>NUCLEOTIDE SEQUENCE [LARGE SCALE GENOMIC DNA]</scope>
    <source>
        <strain evidence="2 3">CBS 357.93</strain>
    </source>
</reference>
<protein>
    <recommendedName>
        <fullName evidence="4">G patch domain-containing protein 1</fullName>
    </recommendedName>
</protein>
<dbReference type="GO" id="GO:0005634">
    <property type="term" value="C:nucleus"/>
    <property type="evidence" value="ECO:0007669"/>
    <property type="project" value="TreeGrafter"/>
</dbReference>
<evidence type="ECO:0000256" key="1">
    <source>
        <dbReference type="SAM" id="MobiDB-lite"/>
    </source>
</evidence>
<evidence type="ECO:0008006" key="4">
    <source>
        <dbReference type="Google" id="ProtNLM"/>
    </source>
</evidence>
<organism evidence="2 3">
    <name type="scientific">Rhizopus azygosporus</name>
    <name type="common">Rhizopus microsporus var. azygosporus</name>
    <dbReference type="NCBI Taxonomy" id="86630"/>
    <lineage>
        <taxon>Eukaryota</taxon>
        <taxon>Fungi</taxon>
        <taxon>Fungi incertae sedis</taxon>
        <taxon>Mucoromycota</taxon>
        <taxon>Mucoromycotina</taxon>
        <taxon>Mucoromycetes</taxon>
        <taxon>Mucorales</taxon>
        <taxon>Mucorineae</taxon>
        <taxon>Rhizopodaceae</taxon>
        <taxon>Rhizopus</taxon>
    </lineage>
</organism>
<feature type="compositionally biased region" description="Basic residues" evidence="1">
    <location>
        <begin position="522"/>
        <end position="564"/>
    </location>
</feature>
<evidence type="ECO:0000313" key="2">
    <source>
        <dbReference type="EMBL" id="RCH99127.1"/>
    </source>
</evidence>
<feature type="non-terminal residue" evidence="2">
    <location>
        <position position="1"/>
    </location>
</feature>
<accession>A0A367KAE0</accession>
<feature type="compositionally biased region" description="Basic and acidic residues" evidence="1">
    <location>
        <begin position="250"/>
        <end position="271"/>
    </location>
</feature>
<dbReference type="OrthoDB" id="20507at2759"/>
<keyword evidence="3" id="KW-1185">Reference proteome</keyword>
<feature type="compositionally biased region" description="Basic residues" evidence="1">
    <location>
        <begin position="503"/>
        <end position="514"/>
    </location>
</feature>
<dbReference type="PANTHER" id="PTHR13384">
    <property type="entry name" value="G PATCH DOMAIN-CONTAINING PROTEIN 1"/>
    <property type="match status" value="1"/>
</dbReference>
<dbReference type="Proteomes" id="UP000252139">
    <property type="component" value="Unassembled WGS sequence"/>
</dbReference>
<dbReference type="EMBL" id="PJQL01000144">
    <property type="protein sequence ID" value="RCH99127.1"/>
    <property type="molecule type" value="Genomic_DNA"/>
</dbReference>
<dbReference type="AlphaFoldDB" id="A0A367KAE0"/>
<feature type="region of interest" description="Disordered" evidence="1">
    <location>
        <begin position="1"/>
        <end position="64"/>
    </location>
</feature>
<feature type="compositionally biased region" description="Basic and acidic residues" evidence="1">
    <location>
        <begin position="7"/>
        <end position="39"/>
    </location>
</feature>
<feature type="region of interest" description="Disordered" evidence="1">
    <location>
        <begin position="311"/>
        <end position="330"/>
    </location>
</feature>
<dbReference type="Pfam" id="PF26093">
    <property type="entry name" value="HTH_TGH"/>
    <property type="match status" value="1"/>
</dbReference>
<feature type="compositionally biased region" description="Basic and acidic residues" evidence="1">
    <location>
        <begin position="588"/>
        <end position="605"/>
    </location>
</feature>
<feature type="compositionally biased region" description="Basic and acidic residues" evidence="1">
    <location>
        <begin position="489"/>
        <end position="502"/>
    </location>
</feature>
<feature type="region of interest" description="Disordered" evidence="1">
    <location>
        <begin position="349"/>
        <end position="380"/>
    </location>
</feature>
<name>A0A367KAE0_RHIAZ</name>
<dbReference type="STRING" id="86630.A0A367KAE0"/>
<gene>
    <name evidence="2" type="ORF">CU097_000545</name>
</gene>
<feature type="region of interest" description="Disordered" evidence="1">
    <location>
        <begin position="407"/>
        <end position="605"/>
    </location>
</feature>
<dbReference type="GO" id="GO:0003723">
    <property type="term" value="F:RNA binding"/>
    <property type="evidence" value="ECO:0007669"/>
    <property type="project" value="TreeGrafter"/>
</dbReference>
<comment type="caution">
    <text evidence="2">The sequence shown here is derived from an EMBL/GenBank/DDBJ whole genome shotgun (WGS) entry which is preliminary data.</text>
</comment>
<feature type="region of interest" description="Disordered" evidence="1">
    <location>
        <begin position="250"/>
        <end position="274"/>
    </location>
</feature>
<evidence type="ECO:0000313" key="3">
    <source>
        <dbReference type="Proteomes" id="UP000252139"/>
    </source>
</evidence>